<reference evidence="3" key="2">
    <citation type="submission" date="2025-09" db="UniProtKB">
        <authorList>
            <consortium name="Ensembl"/>
        </authorList>
    </citation>
    <scope>IDENTIFICATION</scope>
</reference>
<dbReference type="FunFam" id="4.10.75.10:FF:000001">
    <property type="entry name" value="Anosmin 1"/>
    <property type="match status" value="1"/>
</dbReference>
<accession>A0A8C2W1X3</accession>
<keyword evidence="1" id="KW-0732">Signal</keyword>
<dbReference type="Gene3D" id="4.10.75.10">
    <property type="entry name" value="Elafin-like"/>
    <property type="match status" value="1"/>
</dbReference>
<feature type="chain" id="PRO_5034596994" description="WAP domain-containing protein" evidence="1">
    <location>
        <begin position="22"/>
        <end position="76"/>
    </location>
</feature>
<name>A0A8C2W1X3_CHILA</name>
<dbReference type="InterPro" id="IPR008197">
    <property type="entry name" value="WAP_dom"/>
</dbReference>
<evidence type="ECO:0000259" key="2">
    <source>
        <dbReference type="PROSITE" id="PS51390"/>
    </source>
</evidence>
<protein>
    <recommendedName>
        <fullName evidence="2">WAP domain-containing protein</fullName>
    </recommendedName>
</protein>
<feature type="domain" description="WAP" evidence="2">
    <location>
        <begin position="28"/>
        <end position="76"/>
    </location>
</feature>
<dbReference type="GO" id="GO:0005576">
    <property type="term" value="C:extracellular region"/>
    <property type="evidence" value="ECO:0007669"/>
    <property type="project" value="InterPro"/>
</dbReference>
<dbReference type="SUPFAM" id="SSF57256">
    <property type="entry name" value="Elafin-like"/>
    <property type="match status" value="1"/>
</dbReference>
<dbReference type="Pfam" id="PF00095">
    <property type="entry name" value="WAP"/>
    <property type="match status" value="1"/>
</dbReference>
<dbReference type="Ensembl" id="ENSCLAT00000021176.1">
    <property type="protein sequence ID" value="ENSCLAP00000020975.1"/>
    <property type="gene ID" value="ENSCLAG00000014366.1"/>
</dbReference>
<evidence type="ECO:0000256" key="1">
    <source>
        <dbReference type="SAM" id="SignalP"/>
    </source>
</evidence>
<dbReference type="OMA" id="TCAMANP"/>
<dbReference type="AlphaFoldDB" id="A0A8C2W1X3"/>
<dbReference type="InterPro" id="IPR036645">
    <property type="entry name" value="Elafin-like_sf"/>
</dbReference>
<dbReference type="Proteomes" id="UP000694398">
    <property type="component" value="Unassembled WGS sequence"/>
</dbReference>
<evidence type="ECO:0000313" key="4">
    <source>
        <dbReference type="Proteomes" id="UP000694398"/>
    </source>
</evidence>
<proteinExistence type="predicted"/>
<dbReference type="PRINTS" id="PR00003">
    <property type="entry name" value="4DISULPHCORE"/>
</dbReference>
<dbReference type="PROSITE" id="PS51390">
    <property type="entry name" value="WAP"/>
    <property type="match status" value="1"/>
</dbReference>
<sequence length="76" mass="8585">MKATILFILFLFLLLEKQGSGRRLYGQGPNRPGSCPQVMIYCPARHPPNKCASDYDCPRPKKCCPGYCGKECYQPE</sequence>
<dbReference type="GO" id="GO:0030414">
    <property type="term" value="F:peptidase inhibitor activity"/>
    <property type="evidence" value="ECO:0007669"/>
    <property type="project" value="InterPro"/>
</dbReference>
<dbReference type="SMART" id="SM00217">
    <property type="entry name" value="WAP"/>
    <property type="match status" value="1"/>
</dbReference>
<organism evidence="3 4">
    <name type="scientific">Chinchilla lanigera</name>
    <name type="common">Long-tailed chinchilla</name>
    <name type="synonym">Chinchilla villidera</name>
    <dbReference type="NCBI Taxonomy" id="34839"/>
    <lineage>
        <taxon>Eukaryota</taxon>
        <taxon>Metazoa</taxon>
        <taxon>Chordata</taxon>
        <taxon>Craniata</taxon>
        <taxon>Vertebrata</taxon>
        <taxon>Euteleostomi</taxon>
        <taxon>Mammalia</taxon>
        <taxon>Eutheria</taxon>
        <taxon>Euarchontoglires</taxon>
        <taxon>Glires</taxon>
        <taxon>Rodentia</taxon>
        <taxon>Hystricomorpha</taxon>
        <taxon>Chinchillidae</taxon>
        <taxon>Chinchilla</taxon>
    </lineage>
</organism>
<dbReference type="GeneTree" id="ENSGT01060000253657"/>
<keyword evidence="4" id="KW-1185">Reference proteome</keyword>
<reference evidence="3" key="1">
    <citation type="submission" date="2025-08" db="UniProtKB">
        <authorList>
            <consortium name="Ensembl"/>
        </authorList>
    </citation>
    <scope>IDENTIFICATION</scope>
</reference>
<evidence type="ECO:0000313" key="3">
    <source>
        <dbReference type="Ensembl" id="ENSCLAP00000020975.1"/>
    </source>
</evidence>
<feature type="signal peptide" evidence="1">
    <location>
        <begin position="1"/>
        <end position="21"/>
    </location>
</feature>